<dbReference type="InterPro" id="IPR011659">
    <property type="entry name" value="WD40"/>
</dbReference>
<dbReference type="GO" id="GO:0006508">
    <property type="term" value="P:proteolysis"/>
    <property type="evidence" value="ECO:0007669"/>
    <property type="project" value="InterPro"/>
</dbReference>
<feature type="domain" description="Peptidase S9 prolyl oligopeptidase catalytic" evidence="8">
    <location>
        <begin position="456"/>
        <end position="662"/>
    </location>
</feature>
<dbReference type="Gene3D" id="3.40.50.1820">
    <property type="entry name" value="alpha/beta hydrolase"/>
    <property type="match status" value="1"/>
</dbReference>
<dbReference type="AlphaFoldDB" id="A0A8J8JSV9"/>
<keyword evidence="2" id="KW-0645">Protease</keyword>
<accession>A0A8J8JSV9</accession>
<dbReference type="PROSITE" id="PS00708">
    <property type="entry name" value="PRO_ENDOPEP_SER"/>
    <property type="match status" value="1"/>
</dbReference>
<evidence type="ECO:0000256" key="3">
    <source>
        <dbReference type="ARBA" id="ARBA00022990"/>
    </source>
</evidence>
<evidence type="ECO:0000256" key="2">
    <source>
        <dbReference type="ARBA" id="ARBA00022825"/>
    </source>
</evidence>
<dbReference type="SUPFAM" id="SSF82171">
    <property type="entry name" value="DPP6 N-terminal domain-like"/>
    <property type="match status" value="1"/>
</dbReference>
<keyword evidence="1" id="KW-0378">Hydrolase</keyword>
<dbReference type="Pfam" id="PF07676">
    <property type="entry name" value="PD40"/>
    <property type="match status" value="3"/>
</dbReference>
<keyword evidence="2" id="KW-0720">Serine protease</keyword>
<proteinExistence type="predicted"/>
<evidence type="ECO:0000256" key="4">
    <source>
        <dbReference type="ARBA" id="ARBA00032284"/>
    </source>
</evidence>
<keyword evidence="3" id="KW-0007">Acetylation</keyword>
<organism evidence="9 10">
    <name type="scientific">Limnovirga soli</name>
    <dbReference type="NCBI Taxonomy" id="2656915"/>
    <lineage>
        <taxon>Bacteria</taxon>
        <taxon>Pseudomonadati</taxon>
        <taxon>Bacteroidota</taxon>
        <taxon>Chitinophagia</taxon>
        <taxon>Chitinophagales</taxon>
        <taxon>Chitinophagaceae</taxon>
        <taxon>Limnovirga</taxon>
    </lineage>
</organism>
<evidence type="ECO:0000256" key="1">
    <source>
        <dbReference type="ARBA" id="ARBA00022801"/>
    </source>
</evidence>
<keyword evidence="7" id="KW-0732">Signal</keyword>
<evidence type="ECO:0000256" key="7">
    <source>
        <dbReference type="SAM" id="SignalP"/>
    </source>
</evidence>
<dbReference type="Proteomes" id="UP000598971">
    <property type="component" value="Unassembled WGS sequence"/>
</dbReference>
<dbReference type="InterPro" id="IPR011042">
    <property type="entry name" value="6-blade_b-propeller_TolB-like"/>
</dbReference>
<feature type="chain" id="PRO_5035238720" description="Acyl-peptide hydrolase" evidence="7">
    <location>
        <begin position="19"/>
        <end position="662"/>
    </location>
</feature>
<feature type="signal peptide" evidence="7">
    <location>
        <begin position="1"/>
        <end position="18"/>
    </location>
</feature>
<dbReference type="PANTHER" id="PTHR42776">
    <property type="entry name" value="SERINE PEPTIDASE S9 FAMILY MEMBER"/>
    <property type="match status" value="1"/>
</dbReference>
<dbReference type="Pfam" id="PF00326">
    <property type="entry name" value="Peptidase_S9"/>
    <property type="match status" value="1"/>
</dbReference>
<dbReference type="RefSeq" id="WP_171605923.1">
    <property type="nucleotide sequence ID" value="NZ_WHPF01000001.1"/>
</dbReference>
<sequence length="662" mass="73526">MKKYIVILIVLAVVQVQAQTKRPLTPKDVYRLQDINAPQVSPDGQWIAYELSTVDSAKDKRNTHLWMISWDGTQQLQLTNSAGSESSPKFSPDGRFISFLSDRKTGDDDKNDQNQLWLLDRRGGEGKKITSVKGDISNYIWSPDGKKVLLVMQDEDFTDTASSEVRTPYVIDRYHFKQDYVGYLDRRATHLYLLDINTQTIDTLTTGKYDEVDPDFSPDGKRIVFASNRTAEPDKNENTDIYIMDTKPGAAMQQLTTWPGTDHSPIFSPDGTTIAYLQGTSSEAFNMYGLNMVATINVSGGSPVLLSKNTDRNIHNICWSKDGKAIVGLMDDDRSVNIVSFKTGSGTMEKLFTGEQAFYDIQLNPASGAYATLFTNITTPIEIYALENGNNRQITHVQDSFTSPLQIATASGFKSKSKDGTIVSGILYKPVNAVAGAKLPLVLYIHGGPVAQDNFEFDIIAQTMASAGYAVAQVNYRGSDGRGLDYIRAIYSDWGNKEVMDILGAADYLVAQGIADANRIGMCGWSYGGILTDYTIASDTRIKAACSGAGSALQLSMYGYDQYITQYETELGVPWKNMDKWIKLSYPFFKADKIKTPTLFMAAEKDFNVPTIGAEQMYQALQSNGVPTQLVIYPGQHHGISTPSYQVDKYTRYVNWFNTYLK</sequence>
<reference evidence="9" key="1">
    <citation type="submission" date="2019-10" db="EMBL/GenBank/DDBJ databases">
        <title>Draft genome sequence of Panacibacter sp. KCS-6.</title>
        <authorList>
            <person name="Yim K.J."/>
        </authorList>
    </citation>
    <scope>NUCLEOTIDE SEQUENCE</scope>
    <source>
        <strain evidence="9">KCS-6</strain>
    </source>
</reference>
<dbReference type="GO" id="GO:0004252">
    <property type="term" value="F:serine-type endopeptidase activity"/>
    <property type="evidence" value="ECO:0007669"/>
    <property type="project" value="InterPro"/>
</dbReference>
<keyword evidence="10" id="KW-1185">Reference proteome</keyword>
<evidence type="ECO:0000256" key="6">
    <source>
        <dbReference type="ARBA" id="ARBA00045885"/>
    </source>
</evidence>
<comment type="function">
    <text evidence="6">This enzyme catalyzes the hydrolysis of the N-terminal peptide bond of an N-acetylated peptide to generate an N-acetylated amino acid and a peptide with a free N-terminus. It preferentially cleaves off Ac-Ala, Ac-Met and Ac-Ser. Also, involved in the degradation of oxidized and glycated proteins.</text>
</comment>
<evidence type="ECO:0000256" key="5">
    <source>
        <dbReference type="ARBA" id="ARBA00032596"/>
    </source>
</evidence>
<gene>
    <name evidence="9" type="ORF">GD597_00945</name>
</gene>
<comment type="caution">
    <text evidence="9">The sequence shown here is derived from an EMBL/GenBank/DDBJ whole genome shotgun (WGS) entry which is preliminary data.</text>
</comment>
<dbReference type="InterPro" id="IPR001375">
    <property type="entry name" value="Peptidase_S9_cat"/>
</dbReference>
<evidence type="ECO:0000259" key="8">
    <source>
        <dbReference type="Pfam" id="PF00326"/>
    </source>
</evidence>
<dbReference type="InterPro" id="IPR002471">
    <property type="entry name" value="Pept_S9_AS"/>
</dbReference>
<dbReference type="SUPFAM" id="SSF53474">
    <property type="entry name" value="alpha/beta-Hydrolases"/>
    <property type="match status" value="1"/>
</dbReference>
<protein>
    <recommendedName>
        <fullName evidence="5">Acyl-peptide hydrolase</fullName>
    </recommendedName>
    <alternativeName>
        <fullName evidence="4">Acylaminoacyl-peptidase</fullName>
    </alternativeName>
</protein>
<evidence type="ECO:0000313" key="10">
    <source>
        <dbReference type="Proteomes" id="UP000598971"/>
    </source>
</evidence>
<evidence type="ECO:0000313" key="9">
    <source>
        <dbReference type="EMBL" id="NNV54004.1"/>
    </source>
</evidence>
<dbReference type="EMBL" id="WHPF01000001">
    <property type="protein sequence ID" value="NNV54004.1"/>
    <property type="molecule type" value="Genomic_DNA"/>
</dbReference>
<dbReference type="Gene3D" id="2.120.10.30">
    <property type="entry name" value="TolB, C-terminal domain"/>
    <property type="match status" value="2"/>
</dbReference>
<name>A0A8J8JSV9_9BACT</name>
<dbReference type="PANTHER" id="PTHR42776:SF27">
    <property type="entry name" value="DIPEPTIDYL PEPTIDASE FAMILY MEMBER 6"/>
    <property type="match status" value="1"/>
</dbReference>
<dbReference type="InterPro" id="IPR029058">
    <property type="entry name" value="AB_hydrolase_fold"/>
</dbReference>